<keyword evidence="7 11" id="KW-1133">Transmembrane helix</keyword>
<feature type="domain" description="VTT" evidence="12">
    <location>
        <begin position="140"/>
        <end position="253"/>
    </location>
</feature>
<comment type="subcellular location">
    <subcellularLocation>
        <location evidence="2">Golgi apparatus membrane</location>
        <topology evidence="2">Multi-pass membrane protein</topology>
    </subcellularLocation>
</comment>
<gene>
    <name evidence="13" type="ORF">PsYK624_016860</name>
</gene>
<feature type="transmembrane region" description="Helical" evidence="11">
    <location>
        <begin position="120"/>
        <end position="138"/>
    </location>
</feature>
<protein>
    <recommendedName>
        <fullName evidence="4">Golgi apparatus membrane protein TVP38</fullName>
    </recommendedName>
    <alternativeName>
        <fullName evidence="5">Golgi apparatus membrane protein tvp38</fullName>
    </alternativeName>
</protein>
<evidence type="ECO:0000256" key="5">
    <source>
        <dbReference type="ARBA" id="ARBA00020673"/>
    </source>
</evidence>
<comment type="similarity">
    <text evidence="3">Belongs to the TVP38/TMEM64 family.</text>
</comment>
<dbReference type="Pfam" id="PF09335">
    <property type="entry name" value="VTT_dom"/>
    <property type="match status" value="1"/>
</dbReference>
<feature type="transmembrane region" description="Helical" evidence="11">
    <location>
        <begin position="223"/>
        <end position="243"/>
    </location>
</feature>
<evidence type="ECO:0000313" key="14">
    <source>
        <dbReference type="Proteomes" id="UP000703269"/>
    </source>
</evidence>
<keyword evidence="8" id="KW-0333">Golgi apparatus</keyword>
<evidence type="ECO:0000259" key="12">
    <source>
        <dbReference type="Pfam" id="PF09335"/>
    </source>
</evidence>
<dbReference type="OrthoDB" id="166803at2759"/>
<keyword evidence="14" id="KW-1185">Reference proteome</keyword>
<evidence type="ECO:0000256" key="3">
    <source>
        <dbReference type="ARBA" id="ARBA00008640"/>
    </source>
</evidence>
<dbReference type="InterPro" id="IPR032816">
    <property type="entry name" value="VTT_dom"/>
</dbReference>
<dbReference type="PANTHER" id="PTHR47549">
    <property type="entry name" value="GOLGI APPARATUS MEMBRANE PROTEIN TVP38-RELATED"/>
    <property type="match status" value="1"/>
</dbReference>
<feature type="transmembrane region" description="Helical" evidence="11">
    <location>
        <begin position="145"/>
        <end position="166"/>
    </location>
</feature>
<feature type="transmembrane region" description="Helical" evidence="11">
    <location>
        <begin position="80"/>
        <end position="100"/>
    </location>
</feature>
<sequence length="541" mass="58993">MNSGPGYPPPHDSSPPVAGSPAYYNKMSNHNYNASDVTVNMRQISRTPSPTPSETAELKKRHLFDFQAMKSFKYWFRREWLWYYVIGALVAVVSVLFTVYHQQIVSWLQPAANWMHNLPAGWLIPIAIFFVISFPPLFGHEILAILCGLVWGLWPGFAIVAAGTFIGEIGNFYAFKYCCAARGEKMEKTKIQYACLARIVREGGFKIALIARFSAIPGHFTTAVFATCGMSIWTFMIAALLSLPKQFITVYLGVALEDSESGQSSTKDTIIKDVVIGITVVVTVAAMWYIYHLMAKVKPEVIYERRKARQAKLEAGIGELPYNNSAVLHSTADIPFDPRTSDSELPLTANFAKDSRHQQWDSTGRAVGYAPDPTLYAPQPRKPAPRIGSANTSQSSSPAPYMSERSDYRAVPLRQNTSSSTGSWDLSGQVGGLNAYAMSRQTPYQDPYAAAAPAARLPPGAAPPRMQQPQYSQSPPPMRSVGHSPVLPPATGGYAPPEQTPTQARFAETGAGAGPGARESVLPNPFGDHAAARQEGGAGIR</sequence>
<accession>A0A9P3FZZ9</accession>
<reference evidence="13 14" key="1">
    <citation type="submission" date="2021-08" db="EMBL/GenBank/DDBJ databases">
        <title>Draft Genome Sequence of Phanerochaete sordida strain YK-624.</title>
        <authorList>
            <person name="Mori T."/>
            <person name="Dohra H."/>
            <person name="Suzuki T."/>
            <person name="Kawagishi H."/>
            <person name="Hirai H."/>
        </authorList>
    </citation>
    <scope>NUCLEOTIDE SEQUENCE [LARGE SCALE GENOMIC DNA]</scope>
    <source>
        <strain evidence="13 14">YK-624</strain>
    </source>
</reference>
<evidence type="ECO:0000256" key="11">
    <source>
        <dbReference type="SAM" id="Phobius"/>
    </source>
</evidence>
<feature type="region of interest" description="Disordered" evidence="10">
    <location>
        <begin position="369"/>
        <end position="404"/>
    </location>
</feature>
<dbReference type="AlphaFoldDB" id="A0A9P3FZZ9"/>
<evidence type="ECO:0000256" key="8">
    <source>
        <dbReference type="ARBA" id="ARBA00023034"/>
    </source>
</evidence>
<feature type="region of interest" description="Disordered" evidence="10">
    <location>
        <begin position="454"/>
        <end position="541"/>
    </location>
</feature>
<name>A0A9P3FZZ9_9APHY</name>
<evidence type="ECO:0000256" key="9">
    <source>
        <dbReference type="ARBA" id="ARBA00023136"/>
    </source>
</evidence>
<evidence type="ECO:0000256" key="6">
    <source>
        <dbReference type="ARBA" id="ARBA00022692"/>
    </source>
</evidence>
<comment type="caution">
    <text evidence="13">The sequence shown here is derived from an EMBL/GenBank/DDBJ whole genome shotgun (WGS) entry which is preliminary data.</text>
</comment>
<dbReference type="InterPro" id="IPR051076">
    <property type="entry name" value="Golgi_membrane_TVP38/TMEM64"/>
</dbReference>
<evidence type="ECO:0000256" key="2">
    <source>
        <dbReference type="ARBA" id="ARBA00004653"/>
    </source>
</evidence>
<evidence type="ECO:0000256" key="4">
    <source>
        <dbReference type="ARBA" id="ARBA00013533"/>
    </source>
</evidence>
<keyword evidence="6 11" id="KW-0812">Transmembrane</keyword>
<evidence type="ECO:0000313" key="13">
    <source>
        <dbReference type="EMBL" id="GJE85607.1"/>
    </source>
</evidence>
<keyword evidence="9 11" id="KW-0472">Membrane</keyword>
<dbReference type="Proteomes" id="UP000703269">
    <property type="component" value="Unassembled WGS sequence"/>
</dbReference>
<feature type="compositionally biased region" description="Polar residues" evidence="10">
    <location>
        <begin position="389"/>
        <end position="398"/>
    </location>
</feature>
<feature type="compositionally biased region" description="Low complexity" evidence="10">
    <location>
        <begin position="454"/>
        <end position="473"/>
    </location>
</feature>
<dbReference type="PANTHER" id="PTHR47549:SF2">
    <property type="entry name" value="GOLGI APPARATUS MEMBRANE PROTEIN TVP38"/>
    <property type="match status" value="1"/>
</dbReference>
<evidence type="ECO:0000256" key="10">
    <source>
        <dbReference type="SAM" id="MobiDB-lite"/>
    </source>
</evidence>
<dbReference type="GO" id="GO:0000139">
    <property type="term" value="C:Golgi membrane"/>
    <property type="evidence" value="ECO:0007669"/>
    <property type="project" value="UniProtKB-SubCell"/>
</dbReference>
<comment type="function">
    <text evidence="1">Golgi membrane protein involved in vesicular trafficking and spindle migration.</text>
</comment>
<dbReference type="EMBL" id="BPQB01000002">
    <property type="protein sequence ID" value="GJE85607.1"/>
    <property type="molecule type" value="Genomic_DNA"/>
</dbReference>
<evidence type="ECO:0000256" key="1">
    <source>
        <dbReference type="ARBA" id="ARBA00002978"/>
    </source>
</evidence>
<evidence type="ECO:0000256" key="7">
    <source>
        <dbReference type="ARBA" id="ARBA00022989"/>
    </source>
</evidence>
<proteinExistence type="inferred from homology"/>
<organism evidence="13 14">
    <name type="scientific">Phanerochaete sordida</name>
    <dbReference type="NCBI Taxonomy" id="48140"/>
    <lineage>
        <taxon>Eukaryota</taxon>
        <taxon>Fungi</taxon>
        <taxon>Dikarya</taxon>
        <taxon>Basidiomycota</taxon>
        <taxon>Agaricomycotina</taxon>
        <taxon>Agaricomycetes</taxon>
        <taxon>Polyporales</taxon>
        <taxon>Phanerochaetaceae</taxon>
        <taxon>Phanerochaete</taxon>
    </lineage>
</organism>
<feature type="transmembrane region" description="Helical" evidence="11">
    <location>
        <begin position="274"/>
        <end position="291"/>
    </location>
</feature>